<evidence type="ECO:0000313" key="1">
    <source>
        <dbReference type="EMBL" id="ERL99964.1"/>
    </source>
</evidence>
<dbReference type="Proteomes" id="UP000016842">
    <property type="component" value="Unassembled WGS sequence"/>
</dbReference>
<evidence type="ECO:0000313" key="2">
    <source>
        <dbReference type="Proteomes" id="UP000016842"/>
    </source>
</evidence>
<proteinExistence type="predicted"/>
<accession>U4V1X1</accession>
<dbReference type="AlphaFoldDB" id="U4V1X1"/>
<name>U4V1X1_9HYPH</name>
<gene>
    <name evidence="1" type="ORF">Q644_07945</name>
</gene>
<comment type="caution">
    <text evidence="1">The sequence shown here is derived from an EMBL/GenBank/DDBJ whole genome shotgun (WGS) entry which is preliminary data.</text>
</comment>
<reference evidence="1 2" key="1">
    <citation type="journal article" date="2014" name="FEMS Microbiol. Lett.">
        <title>Genome sequencing analysis reveals virulence-related gene content of Ochrobactrum intermedium strain 229E, a urease-positive strain isolated from the human gastric niche.</title>
        <authorList>
            <person name="Kulkarni G.J."/>
            <person name="Shetty S."/>
            <person name="Dharne M.S."/>
            <person name="Shouche Y.S."/>
        </authorList>
    </citation>
    <scope>NUCLEOTIDE SEQUENCE [LARGE SCALE GENOMIC DNA]</scope>
    <source>
        <strain evidence="1 2">229E</strain>
    </source>
</reference>
<sequence>MLQGTIFGAAVCNDDVSGLRLAKAMHIDKLPANAFTLVDHGNYDAIAGRLRRKLHDLIGWDVCVRNG</sequence>
<protein>
    <submittedName>
        <fullName evidence="1">Uncharacterized protein</fullName>
    </submittedName>
</protein>
<organism evidence="1 2">
    <name type="scientific">Brucella intermedia 229E</name>
    <dbReference type="NCBI Taxonomy" id="1337887"/>
    <lineage>
        <taxon>Bacteria</taxon>
        <taxon>Pseudomonadati</taxon>
        <taxon>Pseudomonadota</taxon>
        <taxon>Alphaproteobacteria</taxon>
        <taxon>Hyphomicrobiales</taxon>
        <taxon>Brucellaceae</taxon>
        <taxon>Brucella/Ochrobactrum group</taxon>
        <taxon>Brucella</taxon>
    </lineage>
</organism>
<dbReference type="EMBL" id="ASXJ01000348">
    <property type="protein sequence ID" value="ERL99964.1"/>
    <property type="molecule type" value="Genomic_DNA"/>
</dbReference>